<dbReference type="InterPro" id="IPR043504">
    <property type="entry name" value="Peptidase_S1_PA_chymotrypsin"/>
</dbReference>
<dbReference type="GO" id="GO:0004252">
    <property type="term" value="F:serine-type endopeptidase activity"/>
    <property type="evidence" value="ECO:0007669"/>
    <property type="project" value="InterPro"/>
</dbReference>
<dbReference type="Proteomes" id="UP000037510">
    <property type="component" value="Unassembled WGS sequence"/>
</dbReference>
<evidence type="ECO:0000313" key="2">
    <source>
        <dbReference type="EMBL" id="KOB68890.1"/>
    </source>
</evidence>
<comment type="caution">
    <text evidence="2">The sequence shown here is derived from an EMBL/GenBank/DDBJ whole genome shotgun (WGS) entry which is preliminary data.</text>
</comment>
<accession>A0A0L7L0F0</accession>
<evidence type="ECO:0000259" key="1">
    <source>
        <dbReference type="Pfam" id="PF00089"/>
    </source>
</evidence>
<proteinExistence type="predicted"/>
<dbReference type="EMBL" id="JTDY01003876">
    <property type="protein sequence ID" value="KOB68890.1"/>
    <property type="molecule type" value="Genomic_DNA"/>
</dbReference>
<protein>
    <submittedName>
        <fullName evidence="2">Pattern recognition serine proteinase</fullName>
    </submittedName>
</protein>
<evidence type="ECO:0000313" key="3">
    <source>
        <dbReference type="Proteomes" id="UP000037510"/>
    </source>
</evidence>
<dbReference type="Pfam" id="PF00089">
    <property type="entry name" value="Trypsin"/>
    <property type="match status" value="1"/>
</dbReference>
<organism evidence="2 3">
    <name type="scientific">Operophtera brumata</name>
    <name type="common">Winter moth</name>
    <name type="synonym">Phalaena brumata</name>
    <dbReference type="NCBI Taxonomy" id="104452"/>
    <lineage>
        <taxon>Eukaryota</taxon>
        <taxon>Metazoa</taxon>
        <taxon>Ecdysozoa</taxon>
        <taxon>Arthropoda</taxon>
        <taxon>Hexapoda</taxon>
        <taxon>Insecta</taxon>
        <taxon>Pterygota</taxon>
        <taxon>Neoptera</taxon>
        <taxon>Endopterygota</taxon>
        <taxon>Lepidoptera</taxon>
        <taxon>Glossata</taxon>
        <taxon>Ditrysia</taxon>
        <taxon>Geometroidea</taxon>
        <taxon>Geometridae</taxon>
        <taxon>Larentiinae</taxon>
        <taxon>Operophtera</taxon>
    </lineage>
</organism>
<dbReference type="AlphaFoldDB" id="A0A0L7L0F0"/>
<dbReference type="SUPFAM" id="SSF50494">
    <property type="entry name" value="Trypsin-like serine proteases"/>
    <property type="match status" value="1"/>
</dbReference>
<dbReference type="InterPro" id="IPR001254">
    <property type="entry name" value="Trypsin_dom"/>
</dbReference>
<gene>
    <name evidence="2" type="ORF">OBRU01_16057</name>
</gene>
<dbReference type="GO" id="GO:0006508">
    <property type="term" value="P:proteolysis"/>
    <property type="evidence" value="ECO:0007669"/>
    <property type="project" value="InterPro"/>
</dbReference>
<sequence>LPASQFAVAVGKLYRPWNDRVDEAQKSDVAGWGLVGENGKASPTLQVIELPYVEIGTCIADSPPNFREYITSDKICAGTQSRKTNHK</sequence>
<dbReference type="Gene3D" id="2.40.10.10">
    <property type="entry name" value="Trypsin-like serine proteases"/>
    <property type="match status" value="1"/>
</dbReference>
<feature type="non-terminal residue" evidence="2">
    <location>
        <position position="1"/>
    </location>
</feature>
<dbReference type="InterPro" id="IPR009003">
    <property type="entry name" value="Peptidase_S1_PA"/>
</dbReference>
<reference evidence="2 3" key="1">
    <citation type="journal article" date="2015" name="Genome Biol. Evol.">
        <title>The genome of winter moth (Operophtera brumata) provides a genomic perspective on sexual dimorphism and phenology.</title>
        <authorList>
            <person name="Derks M.F."/>
            <person name="Smit S."/>
            <person name="Salis L."/>
            <person name="Schijlen E."/>
            <person name="Bossers A."/>
            <person name="Mateman C."/>
            <person name="Pijl A.S."/>
            <person name="de Ridder D."/>
            <person name="Groenen M.A."/>
            <person name="Visser M.E."/>
            <person name="Megens H.J."/>
        </authorList>
    </citation>
    <scope>NUCLEOTIDE SEQUENCE [LARGE SCALE GENOMIC DNA]</scope>
    <source>
        <strain evidence="2">WM2013NL</strain>
        <tissue evidence="2">Head and thorax</tissue>
    </source>
</reference>
<keyword evidence="3" id="KW-1185">Reference proteome</keyword>
<name>A0A0L7L0F0_OPEBR</name>
<feature type="domain" description="Peptidase S1" evidence="1">
    <location>
        <begin position="17"/>
        <end position="83"/>
    </location>
</feature>